<keyword evidence="9" id="KW-0732">Signal</keyword>
<feature type="chain" id="PRO_5004652016" evidence="9">
    <location>
        <begin position="19"/>
        <end position="326"/>
    </location>
</feature>
<dbReference type="InterPro" id="IPR003154">
    <property type="entry name" value="S1/P1nuclease"/>
</dbReference>
<dbReference type="AlphaFoldDB" id="U4LXA0"/>
<dbReference type="Pfam" id="PF02265">
    <property type="entry name" value="S1-P1_nuclease"/>
    <property type="match status" value="1"/>
</dbReference>
<keyword evidence="5" id="KW-0378">Hydrolase</keyword>
<dbReference type="EMBL" id="HF936512">
    <property type="protein sequence ID" value="CCX34303.1"/>
    <property type="molecule type" value="Genomic_DNA"/>
</dbReference>
<keyword evidence="3" id="KW-0479">Metal-binding</keyword>
<dbReference type="GO" id="GO:0016788">
    <property type="term" value="F:hydrolase activity, acting on ester bonds"/>
    <property type="evidence" value="ECO:0007669"/>
    <property type="project" value="InterPro"/>
</dbReference>
<dbReference type="PANTHER" id="PTHR33146">
    <property type="entry name" value="ENDONUCLEASE 4"/>
    <property type="match status" value="1"/>
</dbReference>
<reference evidence="10 11" key="1">
    <citation type="journal article" date="2013" name="PLoS Genet.">
        <title>The genome and development-dependent transcriptomes of Pyronema confluens: a window into fungal evolution.</title>
        <authorList>
            <person name="Traeger S."/>
            <person name="Altegoer F."/>
            <person name="Freitag M."/>
            <person name="Gabaldon T."/>
            <person name="Kempken F."/>
            <person name="Kumar A."/>
            <person name="Marcet-Houben M."/>
            <person name="Poggeler S."/>
            <person name="Stajich J.E."/>
            <person name="Nowrousian M."/>
        </authorList>
    </citation>
    <scope>NUCLEOTIDE SEQUENCE [LARGE SCALE GENOMIC DNA]</scope>
    <source>
        <strain evidence="11">CBS 100304</strain>
        <tissue evidence="10">Vegetative mycelium</tissue>
    </source>
</reference>
<dbReference type="OMA" id="WDTSIPN"/>
<dbReference type="GO" id="GO:0006308">
    <property type="term" value="P:DNA catabolic process"/>
    <property type="evidence" value="ECO:0007669"/>
    <property type="project" value="InterPro"/>
</dbReference>
<proteinExistence type="inferred from homology"/>
<dbReference type="PANTHER" id="PTHR33146:SF26">
    <property type="entry name" value="ENDONUCLEASE 4"/>
    <property type="match status" value="1"/>
</dbReference>
<protein>
    <submittedName>
        <fullName evidence="10">Similar to Nuclease PA3 acc. no. P24504</fullName>
    </submittedName>
</protein>
<evidence type="ECO:0000256" key="3">
    <source>
        <dbReference type="ARBA" id="ARBA00022723"/>
    </source>
</evidence>
<dbReference type="eggNOG" id="ENOG502RY0T">
    <property type="taxonomic scope" value="Eukaryota"/>
</dbReference>
<organism evidence="10 11">
    <name type="scientific">Pyronema omphalodes (strain CBS 100304)</name>
    <name type="common">Pyronema confluens</name>
    <dbReference type="NCBI Taxonomy" id="1076935"/>
    <lineage>
        <taxon>Eukaryota</taxon>
        <taxon>Fungi</taxon>
        <taxon>Dikarya</taxon>
        <taxon>Ascomycota</taxon>
        <taxon>Pezizomycotina</taxon>
        <taxon>Pezizomycetes</taxon>
        <taxon>Pezizales</taxon>
        <taxon>Pyronemataceae</taxon>
        <taxon>Pyronema</taxon>
    </lineage>
</organism>
<feature type="signal peptide" evidence="9">
    <location>
        <begin position="1"/>
        <end position="18"/>
    </location>
</feature>
<accession>U4LXA0</accession>
<dbReference type="GO" id="GO:0004519">
    <property type="term" value="F:endonuclease activity"/>
    <property type="evidence" value="ECO:0007669"/>
    <property type="project" value="UniProtKB-KW"/>
</dbReference>
<sequence length="326" mass="35332">MKSTVILPLALLAGCANAWGTLGHQSIALLAQQYLLPGTIESVQTLLNDTTTTYLGNIALWADSFRYTPEGSFSGGYHFVNGHDAPPPESCEIIYPEDCPPEGCVIKAIGNYTERLKDHTLPVDQRQQALKFVVHFIGDISQPLHTEAFGAGANNLTVWFQGYKTNLHAAWDTAIPNAMIGFPPNAKIGNGDSLGWANNLAAAINAGKYKKLVWAWLKDHSLRNLKEEEKAATVWAQESNEEVCDYAMVKGGNAYNGTEIGGAYYEGAKPIVEVSIAKAGIRLAAWLNLIFEGQTGFEVWSIGQPGQGQGKGENKGNNNNKGEGWH</sequence>
<evidence type="ECO:0000313" key="10">
    <source>
        <dbReference type="EMBL" id="CCX34303.1"/>
    </source>
</evidence>
<keyword evidence="2" id="KW-0540">Nuclease</keyword>
<keyword evidence="4" id="KW-0255">Endonuclease</keyword>
<dbReference type="InterPro" id="IPR008947">
    <property type="entry name" value="PLipase_C/P1_nuclease_dom_sf"/>
</dbReference>
<feature type="region of interest" description="Disordered" evidence="8">
    <location>
        <begin position="302"/>
        <end position="326"/>
    </location>
</feature>
<evidence type="ECO:0000256" key="1">
    <source>
        <dbReference type="ARBA" id="ARBA00009547"/>
    </source>
</evidence>
<evidence type="ECO:0000256" key="8">
    <source>
        <dbReference type="SAM" id="MobiDB-lite"/>
    </source>
</evidence>
<evidence type="ECO:0000256" key="9">
    <source>
        <dbReference type="SAM" id="SignalP"/>
    </source>
</evidence>
<name>U4LXA0_PYROM</name>
<feature type="compositionally biased region" description="Low complexity" evidence="8">
    <location>
        <begin position="315"/>
        <end position="326"/>
    </location>
</feature>
<evidence type="ECO:0000256" key="5">
    <source>
        <dbReference type="ARBA" id="ARBA00022801"/>
    </source>
</evidence>
<dbReference type="SUPFAM" id="SSF48537">
    <property type="entry name" value="Phospholipase C/P1 nuclease"/>
    <property type="match status" value="1"/>
</dbReference>
<dbReference type="STRING" id="1076935.U4LXA0"/>
<keyword evidence="11" id="KW-1185">Reference proteome</keyword>
<gene>
    <name evidence="10" type="ORF">PCON_03496</name>
</gene>
<keyword evidence="6" id="KW-1015">Disulfide bond</keyword>
<evidence type="ECO:0000256" key="7">
    <source>
        <dbReference type="ARBA" id="ARBA00023180"/>
    </source>
</evidence>
<evidence type="ECO:0000256" key="4">
    <source>
        <dbReference type="ARBA" id="ARBA00022759"/>
    </source>
</evidence>
<dbReference type="GO" id="GO:0046872">
    <property type="term" value="F:metal ion binding"/>
    <property type="evidence" value="ECO:0007669"/>
    <property type="project" value="UniProtKB-KW"/>
</dbReference>
<dbReference type="CDD" id="cd11010">
    <property type="entry name" value="S1-P1_nuclease"/>
    <property type="match status" value="1"/>
</dbReference>
<dbReference type="Gene3D" id="1.10.575.10">
    <property type="entry name" value="P1 Nuclease"/>
    <property type="match status" value="1"/>
</dbReference>
<dbReference type="GO" id="GO:0003676">
    <property type="term" value="F:nucleic acid binding"/>
    <property type="evidence" value="ECO:0007669"/>
    <property type="project" value="InterPro"/>
</dbReference>
<dbReference type="Proteomes" id="UP000018144">
    <property type="component" value="Unassembled WGS sequence"/>
</dbReference>
<evidence type="ECO:0000256" key="2">
    <source>
        <dbReference type="ARBA" id="ARBA00022722"/>
    </source>
</evidence>
<evidence type="ECO:0000256" key="6">
    <source>
        <dbReference type="ARBA" id="ARBA00023157"/>
    </source>
</evidence>
<evidence type="ECO:0000313" key="11">
    <source>
        <dbReference type="Proteomes" id="UP000018144"/>
    </source>
</evidence>
<dbReference type="OrthoDB" id="441446at2759"/>
<keyword evidence="7" id="KW-0325">Glycoprotein</keyword>
<comment type="similarity">
    <text evidence="1">Belongs to the nuclease type I family.</text>
</comment>
<dbReference type="PROSITE" id="PS51257">
    <property type="entry name" value="PROKAR_LIPOPROTEIN"/>
    <property type="match status" value="1"/>
</dbReference>